<feature type="domain" description="Reverse transcriptase zinc-binding" evidence="1">
    <location>
        <begin position="8"/>
        <end position="62"/>
    </location>
</feature>
<accession>A0A1X0QPU1</accession>
<feature type="non-terminal residue" evidence="2">
    <location>
        <position position="1"/>
    </location>
</feature>
<sequence>LPLPPAALNTWYRLLHRTISYKQRLHALIPSQHPSASCSFCGSADETTSHFFFSCSHKAALW</sequence>
<protein>
    <recommendedName>
        <fullName evidence="1">Reverse transcriptase zinc-binding domain-containing protein</fullName>
    </recommendedName>
</protein>
<gene>
    <name evidence="2" type="ORF">BCV72DRAFT_188926</name>
</gene>
<organism evidence="2">
    <name type="scientific">Rhizopus microsporus var. microsporus</name>
    <dbReference type="NCBI Taxonomy" id="86635"/>
    <lineage>
        <taxon>Eukaryota</taxon>
        <taxon>Fungi</taxon>
        <taxon>Fungi incertae sedis</taxon>
        <taxon>Mucoromycota</taxon>
        <taxon>Mucoromycotina</taxon>
        <taxon>Mucoromycetes</taxon>
        <taxon>Mucorales</taxon>
        <taxon>Mucorineae</taxon>
        <taxon>Rhizopodaceae</taxon>
        <taxon>Rhizopus</taxon>
    </lineage>
</organism>
<dbReference type="AlphaFoldDB" id="A0A1X0QPU1"/>
<evidence type="ECO:0000259" key="1">
    <source>
        <dbReference type="Pfam" id="PF13966"/>
    </source>
</evidence>
<dbReference type="OrthoDB" id="2278241at2759"/>
<reference evidence="2" key="1">
    <citation type="journal article" date="2016" name="Proc. Natl. Acad. Sci. U.S.A.">
        <title>Lipid metabolic changes in an early divergent fungus govern the establishment of a mutualistic symbiosis with endobacteria.</title>
        <authorList>
            <person name="Lastovetsky O.A."/>
            <person name="Gaspar M.L."/>
            <person name="Mondo S.J."/>
            <person name="LaButti K.M."/>
            <person name="Sandor L."/>
            <person name="Grigoriev I.V."/>
            <person name="Henry S.A."/>
            <person name="Pawlowska T.E."/>
        </authorList>
    </citation>
    <scope>NUCLEOTIDE SEQUENCE [LARGE SCALE GENOMIC DNA]</scope>
    <source>
        <strain evidence="2">ATCC 52814</strain>
    </source>
</reference>
<dbReference type="VEuPathDB" id="FungiDB:BCV72DRAFT_188926"/>
<dbReference type="Proteomes" id="UP000242414">
    <property type="component" value="Unassembled WGS sequence"/>
</dbReference>
<proteinExistence type="predicted"/>
<dbReference type="Pfam" id="PF13966">
    <property type="entry name" value="zf-RVT"/>
    <property type="match status" value="1"/>
</dbReference>
<feature type="non-terminal residue" evidence="2">
    <location>
        <position position="62"/>
    </location>
</feature>
<dbReference type="InterPro" id="IPR026960">
    <property type="entry name" value="RVT-Znf"/>
</dbReference>
<evidence type="ECO:0000313" key="2">
    <source>
        <dbReference type="EMBL" id="ORE01768.1"/>
    </source>
</evidence>
<dbReference type="EMBL" id="KV922099">
    <property type="protein sequence ID" value="ORE01768.1"/>
    <property type="molecule type" value="Genomic_DNA"/>
</dbReference>
<name>A0A1X0QPU1_RHIZD</name>